<dbReference type="STRING" id="392015.SAMN05421543_1484"/>
<organism evidence="2 3">
    <name type="scientific">Alicyclobacillus macrosporangiidus</name>
    <dbReference type="NCBI Taxonomy" id="392015"/>
    <lineage>
        <taxon>Bacteria</taxon>
        <taxon>Bacillati</taxon>
        <taxon>Bacillota</taxon>
        <taxon>Bacilli</taxon>
        <taxon>Bacillales</taxon>
        <taxon>Alicyclobacillaceae</taxon>
        <taxon>Alicyclobacillus</taxon>
    </lineage>
</organism>
<keyword evidence="3" id="KW-1185">Reference proteome</keyword>
<dbReference type="Gene3D" id="1.10.287.910">
    <property type="entry name" value="bacterial mercury transporter, merf"/>
    <property type="match status" value="1"/>
</dbReference>
<feature type="transmembrane region" description="Helical" evidence="1">
    <location>
        <begin position="21"/>
        <end position="49"/>
    </location>
</feature>
<dbReference type="OrthoDB" id="2376645at2"/>
<sequence>MEHPHDRSQKSTCSTGSSWALFGIPIVAILCCGLPVLLTALGLTAAGAFLEANRYFILGGMVLLMGVMMFIGSRRGKHCGHGACCMPNTNQTRQTPQDER</sequence>
<name>A0A1I7LGL7_9BACL</name>
<keyword evidence="1" id="KW-0812">Transmembrane</keyword>
<reference evidence="3" key="1">
    <citation type="submission" date="2016-10" db="EMBL/GenBank/DDBJ databases">
        <authorList>
            <person name="Varghese N."/>
        </authorList>
    </citation>
    <scope>NUCLEOTIDE SEQUENCE [LARGE SCALE GENOMIC DNA]</scope>
    <source>
        <strain evidence="3">DSM 17980</strain>
    </source>
</reference>
<dbReference type="EMBL" id="FPBV01000048">
    <property type="protein sequence ID" value="SFV08810.1"/>
    <property type="molecule type" value="Genomic_DNA"/>
</dbReference>
<keyword evidence="1" id="KW-1133">Transmembrane helix</keyword>
<keyword evidence="1" id="KW-0472">Membrane</keyword>
<dbReference type="AlphaFoldDB" id="A0A1I7LGL7"/>
<evidence type="ECO:0000313" key="2">
    <source>
        <dbReference type="EMBL" id="SFV08810.1"/>
    </source>
</evidence>
<protein>
    <recommendedName>
        <fullName evidence="4">Mercuric ion transport protein</fullName>
    </recommendedName>
</protein>
<gene>
    <name evidence="2" type="ORF">SAMN05421543_1484</name>
</gene>
<feature type="transmembrane region" description="Helical" evidence="1">
    <location>
        <begin position="55"/>
        <end position="72"/>
    </location>
</feature>
<proteinExistence type="predicted"/>
<accession>A0A1I7LGL7</accession>
<evidence type="ECO:0008006" key="4">
    <source>
        <dbReference type="Google" id="ProtNLM"/>
    </source>
</evidence>
<dbReference type="RefSeq" id="WP_074956739.1">
    <property type="nucleotide sequence ID" value="NZ_FPBV01000048.1"/>
</dbReference>
<evidence type="ECO:0000313" key="3">
    <source>
        <dbReference type="Proteomes" id="UP000183508"/>
    </source>
</evidence>
<dbReference type="Proteomes" id="UP000183508">
    <property type="component" value="Unassembled WGS sequence"/>
</dbReference>
<evidence type="ECO:0000256" key="1">
    <source>
        <dbReference type="SAM" id="Phobius"/>
    </source>
</evidence>